<feature type="transmembrane region" description="Helical" evidence="9">
    <location>
        <begin position="244"/>
        <end position="262"/>
    </location>
</feature>
<organism evidence="12 13">
    <name type="scientific">Paraburkholderia phenazinium</name>
    <dbReference type="NCBI Taxonomy" id="60549"/>
    <lineage>
        <taxon>Bacteria</taxon>
        <taxon>Pseudomonadati</taxon>
        <taxon>Pseudomonadota</taxon>
        <taxon>Betaproteobacteria</taxon>
        <taxon>Burkholderiales</taxon>
        <taxon>Burkholderiaceae</taxon>
        <taxon>Paraburkholderia</taxon>
    </lineage>
</organism>
<evidence type="ECO:0000256" key="10">
    <source>
        <dbReference type="RuleBase" id="RU363056"/>
    </source>
</evidence>
<comment type="subcellular location">
    <subcellularLocation>
        <location evidence="10">Cell inner membrane</location>
        <topology evidence="10">Multi-pass membrane protein</topology>
    </subcellularLocation>
    <subcellularLocation>
        <location evidence="1 9">Cell membrane</location>
        <topology evidence="1 9">Multi-pass membrane protein</topology>
    </subcellularLocation>
</comment>
<protein>
    <recommendedName>
        <fullName evidence="3 10">sn-glycerol-3-phosphate transport system permease protein UgpE</fullName>
    </recommendedName>
</protein>
<keyword evidence="6 9" id="KW-0812">Transmembrane</keyword>
<dbReference type="InterPro" id="IPR035906">
    <property type="entry name" value="MetI-like_sf"/>
</dbReference>
<evidence type="ECO:0000256" key="5">
    <source>
        <dbReference type="ARBA" id="ARBA00022475"/>
    </source>
</evidence>
<name>A0A1N6J100_9BURK</name>
<dbReference type="Pfam" id="PF00528">
    <property type="entry name" value="BPD_transp_1"/>
    <property type="match status" value="1"/>
</dbReference>
<keyword evidence="13" id="KW-1185">Reference proteome</keyword>
<dbReference type="SUPFAM" id="SSF161098">
    <property type="entry name" value="MetI-like"/>
    <property type="match status" value="1"/>
</dbReference>
<dbReference type="AlphaFoldDB" id="A0A1N6J100"/>
<evidence type="ECO:0000256" key="9">
    <source>
        <dbReference type="RuleBase" id="RU363032"/>
    </source>
</evidence>
<proteinExistence type="inferred from homology"/>
<comment type="similarity">
    <text evidence="9">Belongs to the binding-protein-dependent transport system permease family.</text>
</comment>
<keyword evidence="4 9" id="KW-0813">Transport</keyword>
<reference evidence="12 13" key="1">
    <citation type="submission" date="2016-11" db="EMBL/GenBank/DDBJ databases">
        <authorList>
            <person name="Jaros S."/>
            <person name="Januszkiewicz K."/>
            <person name="Wedrychowicz H."/>
        </authorList>
    </citation>
    <scope>NUCLEOTIDE SEQUENCE [LARGE SCALE GENOMIC DNA]</scope>
    <source>
        <strain evidence="12 13">GAS95</strain>
    </source>
</reference>
<keyword evidence="7 9" id="KW-1133">Transmembrane helix</keyword>
<evidence type="ECO:0000256" key="3">
    <source>
        <dbReference type="ARBA" id="ARBA00020515"/>
    </source>
</evidence>
<gene>
    <name evidence="10" type="primary">ugpE</name>
    <name evidence="12" type="ORF">SAMN05444165_2687</name>
</gene>
<dbReference type="RefSeq" id="WP_074296099.1">
    <property type="nucleotide sequence ID" value="NZ_FSRU01000001.1"/>
</dbReference>
<feature type="domain" description="ABC transmembrane type-1" evidence="11">
    <location>
        <begin position="71"/>
        <end position="262"/>
    </location>
</feature>
<accession>A0A1N6J100</accession>
<dbReference type="PROSITE" id="PS50928">
    <property type="entry name" value="ABC_TM1"/>
    <property type="match status" value="1"/>
</dbReference>
<dbReference type="CDD" id="cd06261">
    <property type="entry name" value="TM_PBP2"/>
    <property type="match status" value="1"/>
</dbReference>
<evidence type="ECO:0000256" key="6">
    <source>
        <dbReference type="ARBA" id="ARBA00022692"/>
    </source>
</evidence>
<evidence type="ECO:0000256" key="2">
    <source>
        <dbReference type="ARBA" id="ARBA00011557"/>
    </source>
</evidence>
<dbReference type="GO" id="GO:0055085">
    <property type="term" value="P:transmembrane transport"/>
    <property type="evidence" value="ECO:0007669"/>
    <property type="project" value="InterPro"/>
</dbReference>
<keyword evidence="8 9" id="KW-0472">Membrane</keyword>
<evidence type="ECO:0000256" key="1">
    <source>
        <dbReference type="ARBA" id="ARBA00004651"/>
    </source>
</evidence>
<evidence type="ECO:0000256" key="8">
    <source>
        <dbReference type="ARBA" id="ARBA00023136"/>
    </source>
</evidence>
<feature type="transmembrane region" description="Helical" evidence="9">
    <location>
        <begin position="77"/>
        <end position="97"/>
    </location>
</feature>
<comment type="function">
    <text evidence="10">Part of the ABC transporter complex UgpBAEC involved in sn-glycerol-3-phosphate (G3P) import. Probably responsible for the translocation of the substrate across the membrane.</text>
</comment>
<dbReference type="Proteomes" id="UP000185151">
    <property type="component" value="Unassembled WGS sequence"/>
</dbReference>
<keyword evidence="10" id="KW-0997">Cell inner membrane</keyword>
<dbReference type="Gene3D" id="1.10.3720.10">
    <property type="entry name" value="MetI-like"/>
    <property type="match status" value="1"/>
</dbReference>
<dbReference type="PANTHER" id="PTHR43744:SF8">
    <property type="entry name" value="SN-GLYCEROL-3-PHOSPHATE TRANSPORT SYSTEM PERMEASE PROTEIN UGPE"/>
    <property type="match status" value="1"/>
</dbReference>
<feature type="transmembrane region" description="Helical" evidence="9">
    <location>
        <begin position="183"/>
        <end position="205"/>
    </location>
</feature>
<evidence type="ECO:0000259" key="11">
    <source>
        <dbReference type="PROSITE" id="PS50928"/>
    </source>
</evidence>
<dbReference type="EMBL" id="FSRU01000001">
    <property type="protein sequence ID" value="SIO37980.1"/>
    <property type="molecule type" value="Genomic_DNA"/>
</dbReference>
<evidence type="ECO:0000313" key="13">
    <source>
        <dbReference type="Proteomes" id="UP000185151"/>
    </source>
</evidence>
<dbReference type="PANTHER" id="PTHR43744">
    <property type="entry name" value="ABC TRANSPORTER PERMEASE PROTEIN MG189-RELATED-RELATED"/>
    <property type="match status" value="1"/>
</dbReference>
<feature type="transmembrane region" description="Helical" evidence="9">
    <location>
        <begin position="12"/>
        <end position="36"/>
    </location>
</feature>
<feature type="transmembrane region" description="Helical" evidence="9">
    <location>
        <begin position="140"/>
        <end position="162"/>
    </location>
</feature>
<dbReference type="InterPro" id="IPR000515">
    <property type="entry name" value="MetI-like"/>
</dbReference>
<evidence type="ECO:0000256" key="4">
    <source>
        <dbReference type="ARBA" id="ARBA00022448"/>
    </source>
</evidence>
<feature type="transmembrane region" description="Helical" evidence="9">
    <location>
        <begin position="109"/>
        <end position="128"/>
    </location>
</feature>
<keyword evidence="5 10" id="KW-1003">Cell membrane</keyword>
<evidence type="ECO:0000256" key="7">
    <source>
        <dbReference type="ARBA" id="ARBA00022989"/>
    </source>
</evidence>
<comment type="subunit">
    <text evidence="2 10">The complex is composed of two ATP-binding proteins (UgpC), two transmembrane proteins (UgpA and UgpE) and a solute-binding protein (UgpB).</text>
</comment>
<dbReference type="GO" id="GO:0005886">
    <property type="term" value="C:plasma membrane"/>
    <property type="evidence" value="ECO:0007669"/>
    <property type="project" value="UniProtKB-SubCell"/>
</dbReference>
<evidence type="ECO:0000313" key="12">
    <source>
        <dbReference type="EMBL" id="SIO37980.1"/>
    </source>
</evidence>
<sequence length="277" mass="30307">MNHAISRGTLTITYVILALGAVVALFPLALMVVSALKTSAEIVADPLSLPHVPQWINFARAWRDAEMARSLLNSVKVTGLTVVLICATGSMAAYALARQKVRGSRWIAVYFLATTTLPIQLYLFPLYFGFAKLNLVDSIFATSLIYTAIYSPFSIFLLRTYFLAIPVEIEEAAIMDGATRWQVFSRVTLPLVSPGLLTVAVIAGMNTWNEFLISTTFLQGHAVQTAVVRFYSMGGQYSSDWGEIMAAALIIVAPMVAFFLVMQRRFIEGMASGSVKG</sequence>